<dbReference type="PANTHER" id="PTHR48041">
    <property type="entry name" value="ABC TRANSPORTER G FAMILY MEMBER 28"/>
    <property type="match status" value="1"/>
</dbReference>
<evidence type="ECO:0000256" key="3">
    <source>
        <dbReference type="ARBA" id="ARBA00022448"/>
    </source>
</evidence>
<accession>A0A7J7I5Z1</accession>
<comment type="similarity">
    <text evidence="2">Belongs to the ABC transporter superfamily. ABCG family. Eye pigment precursor importer (TC 3.A.1.204) subfamily.</text>
</comment>
<reference evidence="13" key="1">
    <citation type="journal article" date="2020" name="Nat. Commun.">
        <title>Genome assembly of wild tea tree DASZ reveals pedigree and selection history of tea varieties.</title>
        <authorList>
            <person name="Zhang W."/>
            <person name="Zhang Y."/>
            <person name="Qiu H."/>
            <person name="Guo Y."/>
            <person name="Wan H."/>
            <person name="Zhang X."/>
            <person name="Scossa F."/>
            <person name="Alseekh S."/>
            <person name="Zhang Q."/>
            <person name="Wang P."/>
            <person name="Xu L."/>
            <person name="Schmidt M.H."/>
            <person name="Jia X."/>
            <person name="Li D."/>
            <person name="Zhu A."/>
            <person name="Guo F."/>
            <person name="Chen W."/>
            <person name="Ni D."/>
            <person name="Usadel B."/>
            <person name="Fernie A.R."/>
            <person name="Wen W."/>
        </authorList>
    </citation>
    <scope>NUCLEOTIDE SEQUENCE [LARGE SCALE GENOMIC DNA]</scope>
    <source>
        <strain evidence="13">cv. G240</strain>
    </source>
</reference>
<evidence type="ECO:0000256" key="9">
    <source>
        <dbReference type="SAM" id="MobiDB-lite"/>
    </source>
</evidence>
<keyword evidence="7 10" id="KW-1133">Transmembrane helix</keyword>
<dbReference type="PROSITE" id="PS50893">
    <property type="entry name" value="ABC_TRANSPORTER_2"/>
    <property type="match status" value="1"/>
</dbReference>
<dbReference type="GO" id="GO:0140359">
    <property type="term" value="F:ABC-type transporter activity"/>
    <property type="evidence" value="ECO:0007669"/>
    <property type="project" value="InterPro"/>
</dbReference>
<keyword evidence="4 10" id="KW-0812">Transmembrane</keyword>
<feature type="domain" description="ABC transporter" evidence="11">
    <location>
        <begin position="177"/>
        <end position="418"/>
    </location>
</feature>
<gene>
    <name evidence="12" type="ORF">HYC85_000767</name>
</gene>
<keyword evidence="3" id="KW-0813">Transport</keyword>
<dbReference type="PROSITE" id="PS00211">
    <property type="entry name" value="ABC_TRANSPORTER_1"/>
    <property type="match status" value="1"/>
</dbReference>
<organism evidence="12 13">
    <name type="scientific">Camellia sinensis</name>
    <name type="common">Tea plant</name>
    <name type="synonym">Thea sinensis</name>
    <dbReference type="NCBI Taxonomy" id="4442"/>
    <lineage>
        <taxon>Eukaryota</taxon>
        <taxon>Viridiplantae</taxon>
        <taxon>Streptophyta</taxon>
        <taxon>Embryophyta</taxon>
        <taxon>Tracheophyta</taxon>
        <taxon>Spermatophyta</taxon>
        <taxon>Magnoliopsida</taxon>
        <taxon>eudicotyledons</taxon>
        <taxon>Gunneridae</taxon>
        <taxon>Pentapetalae</taxon>
        <taxon>asterids</taxon>
        <taxon>Ericales</taxon>
        <taxon>Theaceae</taxon>
        <taxon>Camellia</taxon>
    </lineage>
</organism>
<dbReference type="InterPro" id="IPR003439">
    <property type="entry name" value="ABC_transporter-like_ATP-bd"/>
</dbReference>
<evidence type="ECO:0000256" key="5">
    <source>
        <dbReference type="ARBA" id="ARBA00022741"/>
    </source>
</evidence>
<dbReference type="CDD" id="cd03213">
    <property type="entry name" value="ABCG_EPDR"/>
    <property type="match status" value="1"/>
</dbReference>
<dbReference type="GO" id="GO:0016020">
    <property type="term" value="C:membrane"/>
    <property type="evidence" value="ECO:0007669"/>
    <property type="project" value="UniProtKB-SubCell"/>
</dbReference>
<name>A0A7J7I5Z1_CAMSI</name>
<feature type="transmembrane region" description="Helical" evidence="10">
    <location>
        <begin position="678"/>
        <end position="696"/>
    </location>
</feature>
<feature type="compositionally biased region" description="Basic and acidic residues" evidence="9">
    <location>
        <begin position="37"/>
        <end position="49"/>
    </location>
</feature>
<dbReference type="FunFam" id="3.40.50.300:FF:000367">
    <property type="entry name" value="ABC transporter G family member 24"/>
    <property type="match status" value="1"/>
</dbReference>
<dbReference type="SUPFAM" id="SSF52540">
    <property type="entry name" value="P-loop containing nucleoside triphosphate hydrolases"/>
    <property type="match status" value="1"/>
</dbReference>
<dbReference type="InterPro" id="IPR050352">
    <property type="entry name" value="ABCG_transporters"/>
</dbReference>
<comment type="subcellular location">
    <subcellularLocation>
        <location evidence="1">Membrane</location>
        <topology evidence="1">Multi-pass membrane protein</topology>
    </subcellularLocation>
</comment>
<comment type="caution">
    <text evidence="12">The sequence shown here is derived from an EMBL/GenBank/DDBJ whole genome shotgun (WGS) entry which is preliminary data.</text>
</comment>
<keyword evidence="8 10" id="KW-0472">Membrane</keyword>
<reference evidence="12 13" key="2">
    <citation type="submission" date="2020-07" db="EMBL/GenBank/DDBJ databases">
        <title>Genome assembly of wild tea tree DASZ reveals pedigree and selection history of tea varieties.</title>
        <authorList>
            <person name="Zhang W."/>
        </authorList>
    </citation>
    <scope>NUCLEOTIDE SEQUENCE [LARGE SCALE GENOMIC DNA]</scope>
    <source>
        <strain evidence="13">cv. G240</strain>
        <tissue evidence="12">Leaf</tissue>
    </source>
</reference>
<evidence type="ECO:0000313" key="13">
    <source>
        <dbReference type="Proteomes" id="UP000593564"/>
    </source>
</evidence>
<evidence type="ECO:0000256" key="2">
    <source>
        <dbReference type="ARBA" id="ARBA00005814"/>
    </source>
</evidence>
<dbReference type="InterPro" id="IPR027417">
    <property type="entry name" value="P-loop_NTPase"/>
</dbReference>
<keyword evidence="13" id="KW-1185">Reference proteome</keyword>
<dbReference type="AlphaFoldDB" id="A0A7J7I5Z1"/>
<evidence type="ECO:0000256" key="6">
    <source>
        <dbReference type="ARBA" id="ARBA00022840"/>
    </source>
</evidence>
<evidence type="ECO:0000256" key="1">
    <source>
        <dbReference type="ARBA" id="ARBA00004141"/>
    </source>
</evidence>
<evidence type="ECO:0000256" key="4">
    <source>
        <dbReference type="ARBA" id="ARBA00022692"/>
    </source>
</evidence>
<evidence type="ECO:0000313" key="12">
    <source>
        <dbReference type="EMBL" id="KAF5959558.1"/>
    </source>
</evidence>
<dbReference type="Proteomes" id="UP000593564">
    <property type="component" value="Unassembled WGS sequence"/>
</dbReference>
<dbReference type="EMBL" id="JACBKZ010000001">
    <property type="protein sequence ID" value="KAF5959558.1"/>
    <property type="molecule type" value="Genomic_DNA"/>
</dbReference>
<keyword evidence="6" id="KW-0067">ATP-binding</keyword>
<protein>
    <recommendedName>
        <fullName evidence="11">ABC transporter domain-containing protein</fullName>
    </recommendedName>
</protein>
<dbReference type="Pfam" id="PF00005">
    <property type="entry name" value="ABC_tran"/>
    <property type="match status" value="1"/>
</dbReference>
<dbReference type="Pfam" id="PF19055">
    <property type="entry name" value="ABC2_membrane_7"/>
    <property type="match status" value="2"/>
</dbReference>
<evidence type="ECO:0000259" key="11">
    <source>
        <dbReference type="PROSITE" id="PS50893"/>
    </source>
</evidence>
<feature type="transmembrane region" description="Helical" evidence="10">
    <location>
        <begin position="702"/>
        <end position="720"/>
    </location>
</feature>
<dbReference type="InterPro" id="IPR003593">
    <property type="entry name" value="AAA+_ATPase"/>
</dbReference>
<sequence>MQAALSTLLLTIYNCYDQVLTIREMRNAKARKAAARSAREKAQARDKYKSAKNAAKKPKIASPSQLSLASCKKTVIHPQALESFGALNSPEQSSHAVEDDPDSCNAFSLELGDKNIDRKMKNEKQIRTHSEIFQYAYAQLEKEKALLHLQQNKNLTFSGLISMATSQEIRKRPMIEVSFRDLSLTLKRKNKHLLRCVTGKIMPGHITAVMGTSGAGKTTLISALAGKTVGCKMTGLILINGKPESIHSYRKIIGFVPQDDIVHGNLTVEENLWFSARCRLSADLSKPDKVLIVERVIESLGLQAVRDSLVGTVEKRRISGGERKRVNVGLELVMEPSLLILDEPTSGLDSSTSQLLLRALRREALEGVNICMVVHQPSYTLFKMFDDLILLKGGLTVYHGPVSKVEEYFAGLGINVPEHMNPTDHFIDVLEEIVKPITSLSINYRELPMRWMLHKGYPVPPDMQQDCAGLVMSSTGVNLDNQKSSVDAENKEQSLAGEIWKDMICTLELHWDIIQHNILRSRDLSNRRTPGVLMQYKYFLGRVGKQRLREARLIAVDLLILLLAGACVGSLTKAGDENFGVFGYIHTIIAVCKLQNLHSWLYLYKLHQKTLLCKIAALRTFSLDKLQYWRESASGISNLAHFLSKETIDHFNTVIKPVVYLSMFYSISNPRSSFADNYIVLLCLVYCVTGIGYALSIFLGPGPAQLCAVLIPVVLALISIQTGESKFVTKLANLSYPRWALEAFVIANAERYDTTSLYRGQMLHLVQHMLFSY</sequence>
<dbReference type="InterPro" id="IPR043926">
    <property type="entry name" value="ABCG_dom"/>
</dbReference>
<keyword evidence="5" id="KW-0547">Nucleotide-binding</keyword>
<dbReference type="SMART" id="SM00382">
    <property type="entry name" value="AAA"/>
    <property type="match status" value="1"/>
</dbReference>
<evidence type="ECO:0000256" key="7">
    <source>
        <dbReference type="ARBA" id="ARBA00022989"/>
    </source>
</evidence>
<dbReference type="Gene3D" id="3.40.50.300">
    <property type="entry name" value="P-loop containing nucleotide triphosphate hydrolases"/>
    <property type="match status" value="1"/>
</dbReference>
<dbReference type="GO" id="GO:0005524">
    <property type="term" value="F:ATP binding"/>
    <property type="evidence" value="ECO:0007669"/>
    <property type="project" value="UniProtKB-KW"/>
</dbReference>
<dbReference type="InterPro" id="IPR017871">
    <property type="entry name" value="ABC_transporter-like_CS"/>
</dbReference>
<proteinExistence type="inferred from homology"/>
<feature type="region of interest" description="Disordered" evidence="9">
    <location>
        <begin position="35"/>
        <end position="61"/>
    </location>
</feature>
<dbReference type="GO" id="GO:0016887">
    <property type="term" value="F:ATP hydrolysis activity"/>
    <property type="evidence" value="ECO:0007669"/>
    <property type="project" value="InterPro"/>
</dbReference>
<dbReference type="PANTHER" id="PTHR48041:SF1">
    <property type="entry name" value="ABC TRANSPORTER G FAMILY MEMBER 24"/>
    <property type="match status" value="1"/>
</dbReference>
<evidence type="ECO:0000256" key="8">
    <source>
        <dbReference type="ARBA" id="ARBA00023136"/>
    </source>
</evidence>
<evidence type="ECO:0000256" key="10">
    <source>
        <dbReference type="SAM" id="Phobius"/>
    </source>
</evidence>